<feature type="compositionally biased region" description="Basic and acidic residues" evidence="1">
    <location>
        <begin position="99"/>
        <end position="125"/>
    </location>
</feature>
<gene>
    <name evidence="3" type="ORF">WJX73_004241</name>
</gene>
<reference evidence="3 4" key="1">
    <citation type="journal article" date="2024" name="Nat. Commun.">
        <title>Phylogenomics reveals the evolutionary origins of lichenization in chlorophyte algae.</title>
        <authorList>
            <person name="Puginier C."/>
            <person name="Libourel C."/>
            <person name="Otte J."/>
            <person name="Skaloud P."/>
            <person name="Haon M."/>
            <person name="Grisel S."/>
            <person name="Petersen M."/>
            <person name="Berrin J.G."/>
            <person name="Delaux P.M."/>
            <person name="Dal Grande F."/>
            <person name="Keller J."/>
        </authorList>
    </citation>
    <scope>NUCLEOTIDE SEQUENCE [LARGE SCALE GENOMIC DNA]</scope>
    <source>
        <strain evidence="3 4">SAG 2036</strain>
    </source>
</reference>
<keyword evidence="4" id="KW-1185">Reference proteome</keyword>
<dbReference type="Proteomes" id="UP001465755">
    <property type="component" value="Unassembled WGS sequence"/>
</dbReference>
<keyword evidence="2" id="KW-0812">Transmembrane</keyword>
<sequence>MPTARIEAPTVYRTLRTWQVYLFTAALPICFITFIVASVGTYTLTDPEGQTALGRSDFAKQWRRLLEWNPMSNAMLFNGSMFTFIWANVQLHKHRKAKRIEAGEPVDTRSRQERRQSDRDQKKLT</sequence>
<organism evidence="3 4">
    <name type="scientific">Symbiochloris irregularis</name>
    <dbReference type="NCBI Taxonomy" id="706552"/>
    <lineage>
        <taxon>Eukaryota</taxon>
        <taxon>Viridiplantae</taxon>
        <taxon>Chlorophyta</taxon>
        <taxon>core chlorophytes</taxon>
        <taxon>Trebouxiophyceae</taxon>
        <taxon>Trebouxiales</taxon>
        <taxon>Trebouxiaceae</taxon>
        <taxon>Symbiochloris</taxon>
    </lineage>
</organism>
<feature type="transmembrane region" description="Helical" evidence="2">
    <location>
        <begin position="20"/>
        <end position="44"/>
    </location>
</feature>
<proteinExistence type="predicted"/>
<dbReference type="EMBL" id="JALJOQ010000015">
    <property type="protein sequence ID" value="KAK9810610.1"/>
    <property type="molecule type" value="Genomic_DNA"/>
</dbReference>
<evidence type="ECO:0000256" key="1">
    <source>
        <dbReference type="SAM" id="MobiDB-lite"/>
    </source>
</evidence>
<evidence type="ECO:0000256" key="2">
    <source>
        <dbReference type="SAM" id="Phobius"/>
    </source>
</evidence>
<evidence type="ECO:0000313" key="4">
    <source>
        <dbReference type="Proteomes" id="UP001465755"/>
    </source>
</evidence>
<keyword evidence="2" id="KW-1133">Transmembrane helix</keyword>
<evidence type="ECO:0000313" key="3">
    <source>
        <dbReference type="EMBL" id="KAK9810610.1"/>
    </source>
</evidence>
<accession>A0AAW1PLD9</accession>
<feature type="region of interest" description="Disordered" evidence="1">
    <location>
        <begin position="95"/>
        <end position="125"/>
    </location>
</feature>
<feature type="transmembrane region" description="Helical" evidence="2">
    <location>
        <begin position="71"/>
        <end position="89"/>
    </location>
</feature>
<dbReference type="AlphaFoldDB" id="A0AAW1PLD9"/>
<name>A0AAW1PLD9_9CHLO</name>
<comment type="caution">
    <text evidence="3">The sequence shown here is derived from an EMBL/GenBank/DDBJ whole genome shotgun (WGS) entry which is preliminary data.</text>
</comment>
<keyword evidence="2" id="KW-0472">Membrane</keyword>
<protein>
    <submittedName>
        <fullName evidence="3">Uncharacterized protein</fullName>
    </submittedName>
</protein>